<reference evidence="2" key="1">
    <citation type="submission" date="2020-11" db="EMBL/GenBank/DDBJ databases">
        <authorList>
            <consortium name="DOE Joint Genome Institute"/>
            <person name="Ahrendt S."/>
            <person name="Riley R."/>
            <person name="Andreopoulos W."/>
            <person name="Labutti K."/>
            <person name="Pangilinan J."/>
            <person name="Ruiz-Duenas F.J."/>
            <person name="Barrasa J.M."/>
            <person name="Sanchez-Garcia M."/>
            <person name="Camarero S."/>
            <person name="Miyauchi S."/>
            <person name="Serrano A."/>
            <person name="Linde D."/>
            <person name="Babiker R."/>
            <person name="Drula E."/>
            <person name="Ayuso-Fernandez I."/>
            <person name="Pacheco R."/>
            <person name="Padilla G."/>
            <person name="Ferreira P."/>
            <person name="Barriuso J."/>
            <person name="Kellner H."/>
            <person name="Castanera R."/>
            <person name="Alfaro M."/>
            <person name="Ramirez L."/>
            <person name="Pisabarro A.G."/>
            <person name="Kuo A."/>
            <person name="Tritt A."/>
            <person name="Lipzen A."/>
            <person name="He G."/>
            <person name="Yan M."/>
            <person name="Ng V."/>
            <person name="Cullen D."/>
            <person name="Martin F."/>
            <person name="Rosso M.-N."/>
            <person name="Henrissat B."/>
            <person name="Hibbett D."/>
            <person name="Martinez A.T."/>
            <person name="Grigoriev I.V."/>
        </authorList>
    </citation>
    <scope>NUCLEOTIDE SEQUENCE</scope>
    <source>
        <strain evidence="2">MF-IS2</strain>
    </source>
</reference>
<gene>
    <name evidence="2" type="ORF">P691DRAFT_790335</name>
</gene>
<keyword evidence="3" id="KW-1185">Reference proteome</keyword>
<dbReference type="SUPFAM" id="SSF81383">
    <property type="entry name" value="F-box domain"/>
    <property type="match status" value="1"/>
</dbReference>
<dbReference type="EMBL" id="MU151057">
    <property type="protein sequence ID" value="KAF9453907.1"/>
    <property type="molecule type" value="Genomic_DNA"/>
</dbReference>
<feature type="domain" description="F-box" evidence="1">
    <location>
        <begin position="6"/>
        <end position="56"/>
    </location>
</feature>
<dbReference type="AlphaFoldDB" id="A0A9P6C6Q3"/>
<accession>A0A9P6C6Q3</accession>
<proteinExistence type="predicted"/>
<protein>
    <recommendedName>
        <fullName evidence="1">F-box domain-containing protein</fullName>
    </recommendedName>
</protein>
<dbReference type="InterPro" id="IPR036047">
    <property type="entry name" value="F-box-like_dom_sf"/>
</dbReference>
<comment type="caution">
    <text evidence="2">The sequence shown here is derived from an EMBL/GenBank/DDBJ whole genome shotgun (WGS) entry which is preliminary data.</text>
</comment>
<dbReference type="PROSITE" id="PS50181">
    <property type="entry name" value="FBOX"/>
    <property type="match status" value="1"/>
</dbReference>
<evidence type="ECO:0000313" key="3">
    <source>
        <dbReference type="Proteomes" id="UP000807342"/>
    </source>
</evidence>
<organism evidence="2 3">
    <name type="scientific">Macrolepiota fuliginosa MF-IS2</name>
    <dbReference type="NCBI Taxonomy" id="1400762"/>
    <lineage>
        <taxon>Eukaryota</taxon>
        <taxon>Fungi</taxon>
        <taxon>Dikarya</taxon>
        <taxon>Basidiomycota</taxon>
        <taxon>Agaricomycotina</taxon>
        <taxon>Agaricomycetes</taxon>
        <taxon>Agaricomycetidae</taxon>
        <taxon>Agaricales</taxon>
        <taxon>Agaricineae</taxon>
        <taxon>Agaricaceae</taxon>
        <taxon>Macrolepiota</taxon>
    </lineage>
</organism>
<dbReference type="OrthoDB" id="2635672at2759"/>
<sequence length="670" mass="75764">MVQHPEGVLNDLPVEILDIIMQNLDIPSLLSLGKTNCVLRCVVQRNMVPPATLDRMTSYSEFVVDPGAPVTLVPAVASAAWTPKFTSIIYTAKRDEENQFLDDMRGLSALISRFDFGCLKLLRVRIAFNDTDLEKFQQLERKYKKDWREVLCRLLATAVSAGCTRIEVSNGRLPGPIRGGFGIVWYGLGLFERLRQNIESIWAQFNYNPLPPTTLGTKSLVLKTPFFLSPRFILDTVEDLQPASHTVEHLTISPPDDPSNSDFEIDDWMWTIFTASLRFPHLKSLTIKLPVHNAELRRRTLLQFLSYHPNITTLAIELGCSWEDFSTGSWRPIDEDRPILPRLEFLETQAMLIPWFVSVISRGRKQATFLRLLRGEKWQPPLKSIRILTNDLVENGASLDNAFLSLNGFLPRNPTNIPWCPFLILQINFKPGFWTEYITDNGIGGSSIAHSESRITNLTLEIDSSADAGSPLGVELSLIKDWLAVFPKLVDLEILGRPFDCSATNERLCEVIVGGCLGLKKLRFNSTVMHLGRGEWEAQWFRGRSTSAILYRRIIPYNGDTRPPGGGLVWVDYKFVFDASPATAVFNVSGVYHRDRESDALPGCKMRHRTEDKTVGKPSHRRQQPHYVQRTGVIRTLLAKIALGIVEVLHACGLFKVAKTHRRPDFIFDP</sequence>
<dbReference type="InterPro" id="IPR001810">
    <property type="entry name" value="F-box_dom"/>
</dbReference>
<evidence type="ECO:0000313" key="2">
    <source>
        <dbReference type="EMBL" id="KAF9453907.1"/>
    </source>
</evidence>
<evidence type="ECO:0000259" key="1">
    <source>
        <dbReference type="PROSITE" id="PS50181"/>
    </source>
</evidence>
<name>A0A9P6C6Q3_9AGAR</name>
<dbReference type="Proteomes" id="UP000807342">
    <property type="component" value="Unassembled WGS sequence"/>
</dbReference>